<keyword evidence="3" id="KW-1185">Reference proteome</keyword>
<reference evidence="3" key="1">
    <citation type="journal article" date="2009" name="Appl. Environ. Microbiol.">
        <title>Complete genome sequence of the chemolithoautotrophic marine magnetotactic coccus strain MC-1.</title>
        <authorList>
            <person name="Schubbe S."/>
            <person name="Williams T.J."/>
            <person name="Xie G."/>
            <person name="Kiss H.E."/>
            <person name="Brettin T.S."/>
            <person name="Martinez D."/>
            <person name="Ross C.A."/>
            <person name="Schuler D."/>
            <person name="Cox B.L."/>
            <person name="Nealson K.H."/>
            <person name="Bazylinski D.A."/>
        </authorList>
    </citation>
    <scope>NUCLEOTIDE SEQUENCE [LARGE SCALE GENOMIC DNA]</scope>
    <source>
        <strain evidence="3">ATCC BAA-1437 / JCM 17883 / MC-1</strain>
    </source>
</reference>
<gene>
    <name evidence="2" type="ordered locus">Mmc1_0179</name>
</gene>
<dbReference type="RefSeq" id="WP_011711879.1">
    <property type="nucleotide sequence ID" value="NC_008576.1"/>
</dbReference>
<name>A0L413_MAGMM</name>
<sequence length="220" mass="23947" precursor="true">MKYLLFNVVVGAALLYLFAGPSNLPSLPSKPTAQLPHDLDRVADRMIKNLDQRLQENLIQRPQTQPAVEKRQPKSVPTPPNLEREASQLAEPSAPLAVSPQVTPVSPPLPEQPAPPLFKAAPAARAIATKPQVDPPSQTEPPARVAVALEPAVMQRRAEVLAGTGVVIPPEMIVEHHTTPNKVAVKLAEGESLMSPHNRRRELRALANDMESLYIDILTQ</sequence>
<dbReference type="AlphaFoldDB" id="A0L413"/>
<dbReference type="Proteomes" id="UP000002586">
    <property type="component" value="Chromosome"/>
</dbReference>
<accession>A0L413</accession>
<reference evidence="2 3" key="2">
    <citation type="journal article" date="2012" name="Int. J. Syst. Evol. Microbiol.">
        <title>Magnetococcus marinus gen. nov., sp. nov., a marine, magnetotactic bacterium that represents a novel lineage (Magnetococcaceae fam. nov.; Magnetococcales ord. nov.) at the base of the Alphaproteobacteria.</title>
        <authorList>
            <person name="Bazylinski D.A."/>
            <person name="Williams T.J."/>
            <person name="Lefevre C.T."/>
            <person name="Berg R.J."/>
            <person name="Zhang C.L."/>
            <person name="Bowser S.S."/>
            <person name="Dean A.J."/>
            <person name="Beveridge T.J."/>
        </authorList>
    </citation>
    <scope>NUCLEOTIDE SEQUENCE [LARGE SCALE GENOMIC DNA]</scope>
    <source>
        <strain evidence="3">ATCC BAA-1437 / JCM 17883 / MC-1</strain>
    </source>
</reference>
<dbReference type="KEGG" id="mgm:Mmc1_0179"/>
<protein>
    <submittedName>
        <fullName evidence="2">Uncharacterized protein</fullName>
    </submittedName>
</protein>
<dbReference type="HOGENOM" id="CLU_1254682_0_0_5"/>
<dbReference type="EMBL" id="CP000471">
    <property type="protein sequence ID" value="ABK42706.1"/>
    <property type="molecule type" value="Genomic_DNA"/>
</dbReference>
<dbReference type="STRING" id="156889.Mmc1_0179"/>
<evidence type="ECO:0000313" key="2">
    <source>
        <dbReference type="EMBL" id="ABK42706.1"/>
    </source>
</evidence>
<organism evidence="2 3">
    <name type="scientific">Magnetococcus marinus (strain ATCC BAA-1437 / JCM 17883 / MC-1)</name>
    <dbReference type="NCBI Taxonomy" id="156889"/>
    <lineage>
        <taxon>Bacteria</taxon>
        <taxon>Pseudomonadati</taxon>
        <taxon>Pseudomonadota</taxon>
        <taxon>Magnetococcia</taxon>
        <taxon>Magnetococcales</taxon>
        <taxon>Magnetococcaceae</taxon>
        <taxon>Magnetococcus</taxon>
    </lineage>
</organism>
<evidence type="ECO:0000256" key="1">
    <source>
        <dbReference type="SAM" id="MobiDB-lite"/>
    </source>
</evidence>
<feature type="region of interest" description="Disordered" evidence="1">
    <location>
        <begin position="60"/>
        <end position="112"/>
    </location>
</feature>
<evidence type="ECO:0000313" key="3">
    <source>
        <dbReference type="Proteomes" id="UP000002586"/>
    </source>
</evidence>
<proteinExistence type="predicted"/>